<sequence>KRRVSLGSDKEERLWSSLLTSLFFHFPNFFNSRKTAKRNLGALVTYPLLLCLLHFSRSTRRYLRCSFVFLGLLFPRSLLLLSRVATGLFMFPSSSPLSVFSRGYSQTLFTLASLMSFFLSSH</sequence>
<gene>
    <name evidence="2" type="ORF">CSUI_004945</name>
</gene>
<name>A0A2C6KZ50_9APIC</name>
<proteinExistence type="predicted"/>
<keyword evidence="1" id="KW-1133">Transmembrane helix</keyword>
<evidence type="ECO:0000313" key="3">
    <source>
        <dbReference type="Proteomes" id="UP000221165"/>
    </source>
</evidence>
<dbReference type="EMBL" id="MIGC01002366">
    <property type="protein sequence ID" value="PHJ21215.1"/>
    <property type="molecule type" value="Genomic_DNA"/>
</dbReference>
<dbReference type="Proteomes" id="UP000221165">
    <property type="component" value="Unassembled WGS sequence"/>
</dbReference>
<feature type="transmembrane region" description="Helical" evidence="1">
    <location>
        <begin position="103"/>
        <end position="120"/>
    </location>
</feature>
<protein>
    <recommendedName>
        <fullName evidence="4">Transmembrane protein</fullName>
    </recommendedName>
</protein>
<evidence type="ECO:0000313" key="2">
    <source>
        <dbReference type="EMBL" id="PHJ21215.1"/>
    </source>
</evidence>
<evidence type="ECO:0008006" key="4">
    <source>
        <dbReference type="Google" id="ProtNLM"/>
    </source>
</evidence>
<dbReference type="RefSeq" id="XP_067922899.1">
    <property type="nucleotide sequence ID" value="XM_068065126.1"/>
</dbReference>
<feature type="non-terminal residue" evidence="2">
    <location>
        <position position="1"/>
    </location>
</feature>
<accession>A0A2C6KZ50</accession>
<dbReference type="VEuPathDB" id="ToxoDB:CSUI_004945"/>
<feature type="transmembrane region" description="Helical" evidence="1">
    <location>
        <begin position="67"/>
        <end position="91"/>
    </location>
</feature>
<evidence type="ECO:0000256" key="1">
    <source>
        <dbReference type="SAM" id="Phobius"/>
    </source>
</evidence>
<organism evidence="2 3">
    <name type="scientific">Cystoisospora suis</name>
    <dbReference type="NCBI Taxonomy" id="483139"/>
    <lineage>
        <taxon>Eukaryota</taxon>
        <taxon>Sar</taxon>
        <taxon>Alveolata</taxon>
        <taxon>Apicomplexa</taxon>
        <taxon>Conoidasida</taxon>
        <taxon>Coccidia</taxon>
        <taxon>Eucoccidiorida</taxon>
        <taxon>Eimeriorina</taxon>
        <taxon>Sarcocystidae</taxon>
        <taxon>Cystoisospora</taxon>
    </lineage>
</organism>
<keyword evidence="1" id="KW-0472">Membrane</keyword>
<reference evidence="2 3" key="1">
    <citation type="journal article" date="2017" name="Int. J. Parasitol.">
        <title>The genome of the protozoan parasite Cystoisospora suis and a reverse vaccinology approach to identify vaccine candidates.</title>
        <authorList>
            <person name="Palmieri N."/>
            <person name="Shrestha A."/>
            <person name="Ruttkowski B."/>
            <person name="Beck T."/>
            <person name="Vogl C."/>
            <person name="Tomley F."/>
            <person name="Blake D.P."/>
            <person name="Joachim A."/>
        </authorList>
    </citation>
    <scope>NUCLEOTIDE SEQUENCE [LARGE SCALE GENOMIC DNA]</scope>
    <source>
        <strain evidence="2 3">Wien I</strain>
    </source>
</reference>
<dbReference type="GeneID" id="94428337"/>
<keyword evidence="3" id="KW-1185">Reference proteome</keyword>
<dbReference type="AlphaFoldDB" id="A0A2C6KZ50"/>
<keyword evidence="1" id="KW-0812">Transmembrane</keyword>
<comment type="caution">
    <text evidence="2">The sequence shown here is derived from an EMBL/GenBank/DDBJ whole genome shotgun (WGS) entry which is preliminary data.</text>
</comment>